<comment type="caution">
    <text evidence="1">The sequence shown here is derived from an EMBL/GenBank/DDBJ whole genome shotgun (WGS) entry which is preliminary data.</text>
</comment>
<accession>A0ACC6Q5A0</accession>
<organism evidence="1 2">
    <name type="scientific">Streptomyces achmelvichensis</name>
    <dbReference type="NCBI Taxonomy" id="3134111"/>
    <lineage>
        <taxon>Bacteria</taxon>
        <taxon>Bacillati</taxon>
        <taxon>Actinomycetota</taxon>
        <taxon>Actinomycetes</taxon>
        <taxon>Kitasatosporales</taxon>
        <taxon>Streptomycetaceae</taxon>
        <taxon>Streptomyces</taxon>
    </lineage>
</organism>
<proteinExistence type="predicted"/>
<evidence type="ECO:0000313" key="2">
    <source>
        <dbReference type="Proteomes" id="UP001377168"/>
    </source>
</evidence>
<dbReference type="EMBL" id="JBBKAJ010000022">
    <property type="protein sequence ID" value="MEJ8638915.1"/>
    <property type="molecule type" value="Genomic_DNA"/>
</dbReference>
<dbReference type="Proteomes" id="UP001377168">
    <property type="component" value="Unassembled WGS sequence"/>
</dbReference>
<evidence type="ECO:0000313" key="1">
    <source>
        <dbReference type="EMBL" id="MEJ8638915.1"/>
    </source>
</evidence>
<reference evidence="1" key="1">
    <citation type="submission" date="2024-03" db="EMBL/GenBank/DDBJ databases">
        <title>Novel Streptomyces species of biotechnological and ecological value are a feature of Machair soil.</title>
        <authorList>
            <person name="Prole J.R."/>
            <person name="Goodfellow M."/>
            <person name="Allenby N."/>
            <person name="Ward A.C."/>
        </authorList>
    </citation>
    <scope>NUCLEOTIDE SEQUENCE</scope>
    <source>
        <strain evidence="1">MS2.AVA.5</strain>
    </source>
</reference>
<protein>
    <submittedName>
        <fullName evidence="1">Uncharacterized protein</fullName>
    </submittedName>
</protein>
<name>A0ACC6Q5A0_9ACTN</name>
<gene>
    <name evidence="1" type="ORF">WKI67_36745</name>
</gene>
<keyword evidence="2" id="KW-1185">Reference proteome</keyword>
<sequence>MEKRHQALRTPRAAGVVGVIFALLLGTAIVLVRLTLPEDLDDVSKAWISDTSRRDTVQTALGLIPFAGIFFLWFMGTVRARIGDAEDKFVSTVFLGSGLLFVATLFGAAAAAGGLLAAADAPGSASGPQLQSFGLDFTYGLLTTYSMRMAAVFTLATSSIGHQLGVLPRWLSILGYLVALTLLFVTDSIAWSELVFPLWALIVSLHILVASLRRRPAAPTPSP</sequence>